<dbReference type="NCBIfam" id="NF008743">
    <property type="entry name" value="PRK11773.1"/>
    <property type="match status" value="1"/>
</dbReference>
<dbReference type="Proteomes" id="UP001595740">
    <property type="component" value="Unassembled WGS sequence"/>
</dbReference>
<evidence type="ECO:0000256" key="8">
    <source>
        <dbReference type="ARBA" id="ARBA00034617"/>
    </source>
</evidence>
<dbReference type="Gene3D" id="3.40.50.300">
    <property type="entry name" value="P-loop containing nucleotide triphosphate hydrolases"/>
    <property type="match status" value="2"/>
</dbReference>
<dbReference type="Pfam" id="PF13361">
    <property type="entry name" value="UvrD_C"/>
    <property type="match status" value="2"/>
</dbReference>
<dbReference type="PANTHER" id="PTHR11070:SF2">
    <property type="entry name" value="ATP-DEPENDENT DNA HELICASE SRS2"/>
    <property type="match status" value="1"/>
</dbReference>
<evidence type="ECO:0000313" key="16">
    <source>
        <dbReference type="Proteomes" id="UP001595740"/>
    </source>
</evidence>
<evidence type="ECO:0000256" key="10">
    <source>
        <dbReference type="ARBA" id="ARBA00034923"/>
    </source>
</evidence>
<dbReference type="GO" id="GO:0003678">
    <property type="term" value="F:DNA helicase activity"/>
    <property type="evidence" value="ECO:0007669"/>
    <property type="project" value="UniProtKB-EC"/>
</dbReference>
<keyword evidence="4 12" id="KW-0347">Helicase</keyword>
<dbReference type="SUPFAM" id="SSF52540">
    <property type="entry name" value="P-loop containing nucleoside triphosphate hydrolases"/>
    <property type="match status" value="1"/>
</dbReference>
<dbReference type="PANTHER" id="PTHR11070">
    <property type="entry name" value="UVRD / RECB / PCRA DNA HELICASE FAMILY MEMBER"/>
    <property type="match status" value="1"/>
</dbReference>
<evidence type="ECO:0000256" key="7">
    <source>
        <dbReference type="ARBA" id="ARBA00023235"/>
    </source>
</evidence>
<evidence type="ECO:0000256" key="11">
    <source>
        <dbReference type="ARBA" id="ARBA00048988"/>
    </source>
</evidence>
<comment type="caution">
    <text evidence="15">The sequence shown here is derived from an EMBL/GenBank/DDBJ whole genome shotgun (WGS) entry which is preliminary data.</text>
</comment>
<evidence type="ECO:0000259" key="13">
    <source>
        <dbReference type="PROSITE" id="PS51198"/>
    </source>
</evidence>
<dbReference type="CDD" id="cd17932">
    <property type="entry name" value="DEXQc_UvrD"/>
    <property type="match status" value="1"/>
</dbReference>
<organism evidence="15 16">
    <name type="scientific">Lysobacter cavernae</name>
    <dbReference type="NCBI Taxonomy" id="1685901"/>
    <lineage>
        <taxon>Bacteria</taxon>
        <taxon>Pseudomonadati</taxon>
        <taxon>Pseudomonadota</taxon>
        <taxon>Gammaproteobacteria</taxon>
        <taxon>Lysobacterales</taxon>
        <taxon>Lysobacteraceae</taxon>
        <taxon>Lysobacter</taxon>
    </lineage>
</organism>
<reference evidence="16" key="1">
    <citation type="journal article" date="2019" name="Int. J. Syst. Evol. Microbiol.">
        <title>The Global Catalogue of Microorganisms (GCM) 10K type strain sequencing project: providing services to taxonomists for standard genome sequencing and annotation.</title>
        <authorList>
            <consortium name="The Broad Institute Genomics Platform"/>
            <consortium name="The Broad Institute Genome Sequencing Center for Infectious Disease"/>
            <person name="Wu L."/>
            <person name="Ma J."/>
        </authorList>
    </citation>
    <scope>NUCLEOTIDE SEQUENCE [LARGE SCALE GENOMIC DNA]</scope>
    <source>
        <strain evidence="16">KCTC 42875</strain>
    </source>
</reference>
<evidence type="ECO:0000256" key="9">
    <source>
        <dbReference type="ARBA" id="ARBA00034808"/>
    </source>
</evidence>
<dbReference type="InterPro" id="IPR013986">
    <property type="entry name" value="DExx_box_DNA_helicase_dom_sf"/>
</dbReference>
<keyword evidence="7" id="KW-0413">Isomerase</keyword>
<dbReference type="Pfam" id="PF00580">
    <property type="entry name" value="UvrD-helicase"/>
    <property type="match status" value="1"/>
</dbReference>
<dbReference type="GO" id="GO:0016787">
    <property type="term" value="F:hydrolase activity"/>
    <property type="evidence" value="ECO:0007669"/>
    <property type="project" value="UniProtKB-KW"/>
</dbReference>
<dbReference type="Gene3D" id="1.10.10.160">
    <property type="match status" value="1"/>
</dbReference>
<keyword evidence="6" id="KW-0238">DNA-binding</keyword>
<dbReference type="Pfam" id="PF21196">
    <property type="entry name" value="PcrA_UvrD_tudor"/>
    <property type="match status" value="1"/>
</dbReference>
<evidence type="ECO:0000313" key="15">
    <source>
        <dbReference type="EMBL" id="MFC3550671.1"/>
    </source>
</evidence>
<comment type="catalytic activity">
    <reaction evidence="11">
        <text>ATP + H2O = ADP + phosphate + H(+)</text>
        <dbReference type="Rhea" id="RHEA:13065"/>
        <dbReference type="ChEBI" id="CHEBI:15377"/>
        <dbReference type="ChEBI" id="CHEBI:15378"/>
        <dbReference type="ChEBI" id="CHEBI:30616"/>
        <dbReference type="ChEBI" id="CHEBI:43474"/>
        <dbReference type="ChEBI" id="CHEBI:456216"/>
        <dbReference type="EC" id="5.6.2.4"/>
    </reaction>
</comment>
<proteinExistence type="inferred from homology"/>
<keyword evidence="3 12" id="KW-0378">Hydrolase</keyword>
<dbReference type="InterPro" id="IPR027417">
    <property type="entry name" value="P-loop_NTPase"/>
</dbReference>
<dbReference type="Gene3D" id="1.10.486.10">
    <property type="entry name" value="PCRA, domain 4"/>
    <property type="match status" value="1"/>
</dbReference>
<dbReference type="InterPro" id="IPR000212">
    <property type="entry name" value="DNA_helicase_UvrD/REP"/>
</dbReference>
<keyword evidence="5 12" id="KW-0067">ATP-binding</keyword>
<feature type="binding site" evidence="12">
    <location>
        <begin position="29"/>
        <end position="36"/>
    </location>
    <ligand>
        <name>ATP</name>
        <dbReference type="ChEBI" id="CHEBI:30616"/>
    </ligand>
</feature>
<dbReference type="InterPro" id="IPR005753">
    <property type="entry name" value="DNA_helicase_ATP-dep_UvrD"/>
</dbReference>
<gene>
    <name evidence="15" type="primary">uvrD</name>
    <name evidence="15" type="synonym">mutU</name>
    <name evidence="15" type="synonym">recL</name>
    <name evidence="15" type="ORF">ACFOLC_06530</name>
</gene>
<dbReference type="InterPro" id="IPR014016">
    <property type="entry name" value="UvrD-like_ATP-bd"/>
</dbReference>
<dbReference type="CDD" id="cd18807">
    <property type="entry name" value="SF1_C_UvrD"/>
    <property type="match status" value="1"/>
</dbReference>
<evidence type="ECO:0000256" key="6">
    <source>
        <dbReference type="ARBA" id="ARBA00023125"/>
    </source>
</evidence>
<protein>
    <recommendedName>
        <fullName evidence="9">DNA 3'-5' helicase</fullName>
        <ecNumber evidence="9">5.6.2.4</ecNumber>
    </recommendedName>
    <alternativeName>
        <fullName evidence="10">DNA 3'-5' helicase II</fullName>
    </alternativeName>
</protein>
<evidence type="ECO:0000259" key="14">
    <source>
        <dbReference type="PROSITE" id="PS51217"/>
    </source>
</evidence>
<evidence type="ECO:0000256" key="4">
    <source>
        <dbReference type="ARBA" id="ARBA00022806"/>
    </source>
</evidence>
<keyword evidence="2 12" id="KW-0547">Nucleotide-binding</keyword>
<comment type="catalytic activity">
    <reaction evidence="8">
        <text>Couples ATP hydrolysis with the unwinding of duplex DNA by translocating in the 3'-5' direction.</text>
        <dbReference type="EC" id="5.6.2.4"/>
    </reaction>
</comment>
<evidence type="ECO:0000256" key="2">
    <source>
        <dbReference type="ARBA" id="ARBA00022741"/>
    </source>
</evidence>
<evidence type="ECO:0000256" key="5">
    <source>
        <dbReference type="ARBA" id="ARBA00022840"/>
    </source>
</evidence>
<dbReference type="PROSITE" id="PS51217">
    <property type="entry name" value="UVRD_HELICASE_CTER"/>
    <property type="match status" value="1"/>
</dbReference>
<dbReference type="EMBL" id="JBHRXK010000002">
    <property type="protein sequence ID" value="MFC3550671.1"/>
    <property type="molecule type" value="Genomic_DNA"/>
</dbReference>
<keyword evidence="16" id="KW-1185">Reference proteome</keyword>
<evidence type="ECO:0000256" key="3">
    <source>
        <dbReference type="ARBA" id="ARBA00022801"/>
    </source>
</evidence>
<dbReference type="InterPro" id="IPR014017">
    <property type="entry name" value="DNA_helicase_UvrD-like_C"/>
</dbReference>
<name>A0ABV7RM34_9GAMM</name>
<sequence>MDVSHLLDALNPAQREAVSAPPGHYLVLAGAGSGKTRVLTHRIAWLNEVCGVPTHGILAVTFTNKAAGEMRHRVDAQLRHGARGMWIGTFHGLAHRLLRLHWQEAKLPEGFQVLDSDDQLRLVKRVVQALELDDTRFPPRQIAWWINAQKDEGRRPQNIQTGSGDPWADVMHKAYAAYQERCERAGLVDFAELLLRAHELLRDNPALLAHYRHRFGEILVDEFQDTNAIQYAFVRVLAGDSGHVFVVGDDDQAIYGWRGAKVENVQKFLKDFAGAQTIRLEQNYRSSANILDAANAVIAHNPDRLGKKLWTDTGVGEPIDLYAAYNEMDEARFVIERLRQWVRDGGSHGDVAILYRSNAQSRAFEEALLAEQVPYRVYGGQRFFERAEIKDTLAYLRLISNRADDAAFERAVNTPTRGIGERTLDEVRKRARADAAPLWAAARWMSGESVLAARARNALAGFIKLVDDLEAEVAEMTLPEKIDHVLIRSGLRDHYFNESRGQLDSRVDNLDELVSVASRFSRSDDEDAAAMPELVAFLSYAALEAGEGQAQAGEDGVQLMTLHSAKGLEFPLVFLGGLEEGLFPSSKSTEESGRLEEERRLAYVGITRARQKLVLSYAESRRIHGQDMYGMPSRFLREIPPALLHEVRPKVQVSRPMYGGAPRRSPAAVGHAAIEAPPVKLGAQVRHASFGTGTVTDYEGSGAHARVQVNFDDAGSKWLVLAYANLQPA</sequence>
<accession>A0ABV7RM34</accession>
<dbReference type="PROSITE" id="PS51198">
    <property type="entry name" value="UVRD_HELICASE_ATP_BIND"/>
    <property type="match status" value="1"/>
</dbReference>
<evidence type="ECO:0000256" key="1">
    <source>
        <dbReference type="ARBA" id="ARBA00009922"/>
    </source>
</evidence>
<evidence type="ECO:0000256" key="12">
    <source>
        <dbReference type="PROSITE-ProRule" id="PRU00560"/>
    </source>
</evidence>
<feature type="domain" description="UvrD-like helicase ATP-binding" evidence="13">
    <location>
        <begin position="8"/>
        <end position="287"/>
    </location>
</feature>
<dbReference type="RefSeq" id="WP_386758415.1">
    <property type="nucleotide sequence ID" value="NZ_JBHRXK010000002.1"/>
</dbReference>
<comment type="similarity">
    <text evidence="1">Belongs to the helicase family. UvrD subfamily.</text>
</comment>
<dbReference type="NCBIfam" id="TIGR01075">
    <property type="entry name" value="uvrD"/>
    <property type="match status" value="1"/>
</dbReference>
<dbReference type="EC" id="5.6.2.4" evidence="9"/>
<feature type="domain" description="UvrD-like helicase C-terminal" evidence="14">
    <location>
        <begin position="288"/>
        <end position="567"/>
    </location>
</feature>